<organism evidence="4">
    <name type="scientific">Strombidium inclinatum</name>
    <dbReference type="NCBI Taxonomy" id="197538"/>
    <lineage>
        <taxon>Eukaryota</taxon>
        <taxon>Sar</taxon>
        <taxon>Alveolata</taxon>
        <taxon>Ciliophora</taxon>
        <taxon>Intramacronucleata</taxon>
        <taxon>Spirotrichea</taxon>
        <taxon>Oligotrichia</taxon>
        <taxon>Strombidiidae</taxon>
        <taxon>Strombidium</taxon>
    </lineage>
</organism>
<evidence type="ECO:0000313" key="4">
    <source>
        <dbReference type="EMBL" id="CAE0333947.1"/>
    </source>
</evidence>
<accession>A0A7S3IWR6</accession>
<reference evidence="4" key="1">
    <citation type="submission" date="2021-01" db="EMBL/GenBank/DDBJ databases">
        <authorList>
            <person name="Corre E."/>
            <person name="Pelletier E."/>
            <person name="Niang G."/>
            <person name="Scheremetjew M."/>
            <person name="Finn R."/>
            <person name="Kale V."/>
            <person name="Holt S."/>
            <person name="Cochrane G."/>
            <person name="Meng A."/>
            <person name="Brown T."/>
            <person name="Cohen L."/>
        </authorList>
    </citation>
    <scope>NUCLEOTIDE SEQUENCE</scope>
    <source>
        <strain evidence="4">S3</strain>
    </source>
</reference>
<comment type="subcellular location">
    <subcellularLocation>
        <location evidence="1">Membrane</location>
    </subcellularLocation>
</comment>
<keyword evidence="2" id="KW-0472">Membrane</keyword>
<dbReference type="InterPro" id="IPR001932">
    <property type="entry name" value="PPM-type_phosphatase-like_dom"/>
</dbReference>
<dbReference type="GO" id="GO:0016020">
    <property type="term" value="C:membrane"/>
    <property type="evidence" value="ECO:0007669"/>
    <property type="project" value="UniProtKB-SubCell"/>
</dbReference>
<evidence type="ECO:0000259" key="3">
    <source>
        <dbReference type="PROSITE" id="PS51746"/>
    </source>
</evidence>
<protein>
    <recommendedName>
        <fullName evidence="3">PPM-type phosphatase domain-containing protein</fullName>
    </recommendedName>
</protein>
<sequence>MILIVGRHMFCANVGDSRAALSRNGTAWNLSYDHKPQRPDEIERIKKNDGVIEFGRVGAKLAITRAFGDFEFKIQIEDGNEVRKNYITSEPEIRRFDLDIFEDEFIVMGSDGLFDKFKSQEACDFIRTHIEQYNFLEDNMENIAKQIAYESIFTHLQRDNTTVLIIKFNLFTEKLKNLPKKP</sequence>
<dbReference type="Pfam" id="PF00481">
    <property type="entry name" value="PP2C"/>
    <property type="match status" value="1"/>
</dbReference>
<proteinExistence type="predicted"/>
<dbReference type="EMBL" id="HBIH01036540">
    <property type="protein sequence ID" value="CAE0333947.1"/>
    <property type="molecule type" value="Transcribed_RNA"/>
</dbReference>
<name>A0A7S3IWR6_9SPIT</name>
<dbReference type="InterPro" id="IPR036457">
    <property type="entry name" value="PPM-type-like_dom_sf"/>
</dbReference>
<dbReference type="CDD" id="cd00143">
    <property type="entry name" value="PP2Cc"/>
    <property type="match status" value="1"/>
</dbReference>
<dbReference type="PANTHER" id="PTHR13832">
    <property type="entry name" value="PROTEIN PHOSPHATASE 2C"/>
    <property type="match status" value="1"/>
</dbReference>
<dbReference type="Gene3D" id="3.60.40.10">
    <property type="entry name" value="PPM-type phosphatase domain"/>
    <property type="match status" value="1"/>
</dbReference>
<dbReference type="InterPro" id="IPR015655">
    <property type="entry name" value="PP2C"/>
</dbReference>
<dbReference type="SUPFAM" id="SSF81606">
    <property type="entry name" value="PP2C-like"/>
    <property type="match status" value="1"/>
</dbReference>
<feature type="domain" description="PPM-type phosphatase" evidence="3">
    <location>
        <begin position="1"/>
        <end position="168"/>
    </location>
</feature>
<evidence type="ECO:0000256" key="1">
    <source>
        <dbReference type="ARBA" id="ARBA00004370"/>
    </source>
</evidence>
<gene>
    <name evidence="4" type="ORF">SINC0208_LOCUS14585</name>
</gene>
<dbReference type="PANTHER" id="PTHR13832:SF589">
    <property type="entry name" value="[PYRUVATE DEHYDROGENASE [ACETYL-TRANSFERRING]]-PHOSPHATASE 2, MITOCHONDRIAL"/>
    <property type="match status" value="1"/>
</dbReference>
<dbReference type="AlphaFoldDB" id="A0A7S3IWR6"/>
<dbReference type="GO" id="GO:0004722">
    <property type="term" value="F:protein serine/threonine phosphatase activity"/>
    <property type="evidence" value="ECO:0007669"/>
    <property type="project" value="InterPro"/>
</dbReference>
<dbReference type="SMART" id="SM00332">
    <property type="entry name" value="PP2Cc"/>
    <property type="match status" value="1"/>
</dbReference>
<evidence type="ECO:0000256" key="2">
    <source>
        <dbReference type="ARBA" id="ARBA00023136"/>
    </source>
</evidence>
<dbReference type="PROSITE" id="PS51746">
    <property type="entry name" value="PPM_2"/>
    <property type="match status" value="1"/>
</dbReference>